<dbReference type="Pfam" id="PF01555">
    <property type="entry name" value="N6_N4_Mtase"/>
    <property type="match status" value="1"/>
</dbReference>
<evidence type="ECO:0000256" key="4">
    <source>
        <dbReference type="SAM" id="MobiDB-lite"/>
    </source>
</evidence>
<dbReference type="GO" id="GO:0003677">
    <property type="term" value="F:DNA binding"/>
    <property type="evidence" value="ECO:0007669"/>
    <property type="project" value="InterPro"/>
</dbReference>
<dbReference type="InterPro" id="IPR001091">
    <property type="entry name" value="RM_Methyltransferase"/>
</dbReference>
<keyword evidence="2" id="KW-0808">Transferase</keyword>
<dbReference type="EMBL" id="JAEKNQ010000012">
    <property type="protein sequence ID" value="MBJ7601983.1"/>
    <property type="molecule type" value="Genomic_DNA"/>
</dbReference>
<name>A0A934NCE1_9BACT</name>
<evidence type="ECO:0000256" key="2">
    <source>
        <dbReference type="ARBA" id="ARBA00022679"/>
    </source>
</evidence>
<comment type="similarity">
    <text evidence="3">Belongs to the N(4)/N(6)-methyltransferase family.</text>
</comment>
<accession>A0A934NCE1</accession>
<dbReference type="AlphaFoldDB" id="A0A934NCE1"/>
<evidence type="ECO:0000256" key="1">
    <source>
        <dbReference type="ARBA" id="ARBA00022603"/>
    </source>
</evidence>
<dbReference type="GO" id="GO:0008170">
    <property type="term" value="F:N-methyltransferase activity"/>
    <property type="evidence" value="ECO:0007669"/>
    <property type="project" value="InterPro"/>
</dbReference>
<dbReference type="InterPro" id="IPR029063">
    <property type="entry name" value="SAM-dependent_MTases_sf"/>
</dbReference>
<evidence type="ECO:0000256" key="3">
    <source>
        <dbReference type="RuleBase" id="RU362026"/>
    </source>
</evidence>
<feature type="region of interest" description="Disordered" evidence="4">
    <location>
        <begin position="144"/>
        <end position="167"/>
    </location>
</feature>
<sequence length="167" mass="18167">MPTQPYRRAHFATYPERLVELCLLAGTSAAGRCGGCGAPWVRESRVTYRNPGLRASNGPRSVSRRHESPGFPLRLERDCNTIRWEPTCGCRLEPRPAIVLDPFAGSGTTLAVAQVCGRSAIGIEVKPAYLELIQERLSRHRAAQGQREQSMLGHDETEGGVTAAVAA</sequence>
<protein>
    <recommendedName>
        <fullName evidence="3">Methyltransferase</fullName>
        <ecNumber evidence="3">2.1.1.-</ecNumber>
    </recommendedName>
</protein>
<dbReference type="PRINTS" id="PR00508">
    <property type="entry name" value="S21N4MTFRASE"/>
</dbReference>
<dbReference type="GO" id="GO:0032259">
    <property type="term" value="P:methylation"/>
    <property type="evidence" value="ECO:0007669"/>
    <property type="project" value="UniProtKB-KW"/>
</dbReference>
<feature type="domain" description="DNA methylase N-4/N-6" evidence="5">
    <location>
        <begin position="98"/>
        <end position="135"/>
    </location>
</feature>
<comment type="caution">
    <text evidence="6">The sequence shown here is derived from an EMBL/GenBank/DDBJ whole genome shotgun (WGS) entry which is preliminary data.</text>
</comment>
<proteinExistence type="inferred from homology"/>
<evidence type="ECO:0000313" key="6">
    <source>
        <dbReference type="EMBL" id="MBJ7601983.1"/>
    </source>
</evidence>
<keyword evidence="1" id="KW-0489">Methyltransferase</keyword>
<dbReference type="SUPFAM" id="SSF53335">
    <property type="entry name" value="S-adenosyl-L-methionine-dependent methyltransferases"/>
    <property type="match status" value="1"/>
</dbReference>
<organism evidence="6 7">
    <name type="scientific">Candidatus Dormiibacter inghamiae</name>
    <dbReference type="NCBI Taxonomy" id="3127013"/>
    <lineage>
        <taxon>Bacteria</taxon>
        <taxon>Bacillati</taxon>
        <taxon>Candidatus Dormiibacterota</taxon>
        <taxon>Candidatus Dormibacteria</taxon>
        <taxon>Candidatus Dormibacterales</taxon>
        <taxon>Candidatus Dormibacteraceae</taxon>
        <taxon>Candidatus Dormiibacter</taxon>
    </lineage>
</organism>
<dbReference type="EC" id="2.1.1.-" evidence="3"/>
<evidence type="ECO:0000313" key="7">
    <source>
        <dbReference type="Proteomes" id="UP000620075"/>
    </source>
</evidence>
<dbReference type="InterPro" id="IPR002941">
    <property type="entry name" value="DNA_methylase_N4/N6"/>
</dbReference>
<gene>
    <name evidence="6" type="ORF">JF888_02095</name>
</gene>
<dbReference type="Proteomes" id="UP000620075">
    <property type="component" value="Unassembled WGS sequence"/>
</dbReference>
<reference evidence="6 7" key="1">
    <citation type="submission" date="2020-10" db="EMBL/GenBank/DDBJ databases">
        <title>Ca. Dormibacterota MAGs.</title>
        <authorList>
            <person name="Montgomery K."/>
        </authorList>
    </citation>
    <scope>NUCLEOTIDE SEQUENCE [LARGE SCALE GENOMIC DNA]</scope>
    <source>
        <strain evidence="6">SC8811_S16_3</strain>
    </source>
</reference>
<evidence type="ECO:0000259" key="5">
    <source>
        <dbReference type="Pfam" id="PF01555"/>
    </source>
</evidence>
<dbReference type="Gene3D" id="3.40.50.150">
    <property type="entry name" value="Vaccinia Virus protein VP39"/>
    <property type="match status" value="1"/>
</dbReference>
<feature type="region of interest" description="Disordered" evidence="4">
    <location>
        <begin position="51"/>
        <end position="70"/>
    </location>
</feature>